<dbReference type="EMBL" id="AFNH02001826">
    <property type="protein sequence ID" value="EZG42762.1"/>
    <property type="molecule type" value="Genomic_DNA"/>
</dbReference>
<sequence length="101" mass="11311">MFAAKKGKIARWATTLQECDLTIRHKSGAEMMHVDALSRLEKRSGRSHGVCPVTINQVDSPLPSLRLIQEEQSHVPNTEVQRFGLVLEQGLLFHPKGDSNH</sequence>
<evidence type="ECO:0000313" key="1">
    <source>
        <dbReference type="EMBL" id="EZG42762.1"/>
    </source>
</evidence>
<dbReference type="VEuPathDB" id="CryptoDB:GNI_229060"/>
<dbReference type="GeneID" id="22916710"/>
<protein>
    <submittedName>
        <fullName evidence="1">Carbohydrate esterase family 8 protein</fullName>
    </submittedName>
</protein>
<keyword evidence="2" id="KW-1185">Reference proteome</keyword>
<evidence type="ECO:0000313" key="2">
    <source>
        <dbReference type="Proteomes" id="UP000019763"/>
    </source>
</evidence>
<comment type="caution">
    <text evidence="1">The sequence shown here is derived from an EMBL/GenBank/DDBJ whole genome shotgun (WGS) entry which is preliminary data.</text>
</comment>
<dbReference type="RefSeq" id="XP_011133959.1">
    <property type="nucleotide sequence ID" value="XM_011135657.1"/>
</dbReference>
<name>A0A023AVW9_GRENI</name>
<dbReference type="Proteomes" id="UP000019763">
    <property type="component" value="Unassembled WGS sequence"/>
</dbReference>
<dbReference type="OrthoDB" id="425619at2759"/>
<organism evidence="1 2">
    <name type="scientific">Gregarina niphandrodes</name>
    <name type="common">Septate eugregarine</name>
    <dbReference type="NCBI Taxonomy" id="110365"/>
    <lineage>
        <taxon>Eukaryota</taxon>
        <taxon>Sar</taxon>
        <taxon>Alveolata</taxon>
        <taxon>Apicomplexa</taxon>
        <taxon>Conoidasida</taxon>
        <taxon>Gregarinasina</taxon>
        <taxon>Eugregarinorida</taxon>
        <taxon>Gregarinidae</taxon>
        <taxon>Gregarina</taxon>
    </lineage>
</organism>
<dbReference type="AlphaFoldDB" id="A0A023AVW9"/>
<accession>A0A023AVW9</accession>
<gene>
    <name evidence="1" type="ORF">GNI_229060</name>
</gene>
<proteinExistence type="predicted"/>
<reference evidence="1" key="1">
    <citation type="submission" date="2013-12" db="EMBL/GenBank/DDBJ databases">
        <authorList>
            <person name="Omoto C.K."/>
            <person name="Sibley D."/>
            <person name="Venepally P."/>
            <person name="Hadjithomas M."/>
            <person name="Karamycheva S."/>
            <person name="Brunk B."/>
            <person name="Roos D."/>
            <person name="Caler E."/>
            <person name="Lorenzi H."/>
        </authorList>
    </citation>
    <scope>NUCLEOTIDE SEQUENCE</scope>
</reference>